<feature type="compositionally biased region" description="Basic and acidic residues" evidence="1">
    <location>
        <begin position="29"/>
        <end position="51"/>
    </location>
</feature>
<dbReference type="AlphaFoldDB" id="A0A6J6IW40"/>
<protein>
    <submittedName>
        <fullName evidence="2">Unannotated protein</fullName>
    </submittedName>
</protein>
<evidence type="ECO:0000313" key="2">
    <source>
        <dbReference type="EMBL" id="CAB4628751.1"/>
    </source>
</evidence>
<reference evidence="2" key="1">
    <citation type="submission" date="2020-05" db="EMBL/GenBank/DDBJ databases">
        <authorList>
            <person name="Chiriac C."/>
            <person name="Salcher M."/>
            <person name="Ghai R."/>
            <person name="Kavagutti S V."/>
        </authorList>
    </citation>
    <scope>NUCLEOTIDE SEQUENCE</scope>
</reference>
<evidence type="ECO:0000256" key="1">
    <source>
        <dbReference type="SAM" id="MobiDB-lite"/>
    </source>
</evidence>
<dbReference type="EMBL" id="CAEZUP010000184">
    <property type="protein sequence ID" value="CAB4628751.1"/>
    <property type="molecule type" value="Genomic_DNA"/>
</dbReference>
<feature type="compositionally biased region" description="Basic and acidic residues" evidence="1">
    <location>
        <begin position="83"/>
        <end position="156"/>
    </location>
</feature>
<proteinExistence type="predicted"/>
<organism evidence="2">
    <name type="scientific">freshwater metagenome</name>
    <dbReference type="NCBI Taxonomy" id="449393"/>
    <lineage>
        <taxon>unclassified sequences</taxon>
        <taxon>metagenomes</taxon>
        <taxon>ecological metagenomes</taxon>
    </lineage>
</organism>
<sequence>MTGESHQRRQERERRDHHHRHNHCGTYAHEGDDRNAGHGESADGDHDRSAGDDDGLTGGGYGATRCILDGQAPVKTGTVTGDDEQRVIDPHSESDHRRHHLDGRWHVDERRDEEHESQPGTKAEQRHSDRQSHGDDRTEGEQQDDHRGEEADHFRTTGRRLFDEVGQFTTEFDLDAGIHSGRRCFLHLRIGVLGELSDFLVELDRRQGNRVVLRILHRERRRRCDSVRKYAESGHRFIDCDLGGLIGERSRFGVENNLNRSTGLRREGLDEEVGRHL</sequence>
<feature type="region of interest" description="Disordered" evidence="1">
    <location>
        <begin position="1"/>
        <end position="156"/>
    </location>
</feature>
<name>A0A6J6IW40_9ZZZZ</name>
<accession>A0A6J6IW40</accession>
<gene>
    <name evidence="2" type="ORF">UFOPK1835_02287</name>
</gene>
<feature type="compositionally biased region" description="Basic and acidic residues" evidence="1">
    <location>
        <begin position="1"/>
        <end position="14"/>
    </location>
</feature>